<organism evidence="2 3">
    <name type="scientific">Clunio marinus</name>
    <dbReference type="NCBI Taxonomy" id="568069"/>
    <lineage>
        <taxon>Eukaryota</taxon>
        <taxon>Metazoa</taxon>
        <taxon>Ecdysozoa</taxon>
        <taxon>Arthropoda</taxon>
        <taxon>Hexapoda</taxon>
        <taxon>Insecta</taxon>
        <taxon>Pterygota</taxon>
        <taxon>Neoptera</taxon>
        <taxon>Endopterygota</taxon>
        <taxon>Diptera</taxon>
        <taxon>Nematocera</taxon>
        <taxon>Chironomoidea</taxon>
        <taxon>Chironomidae</taxon>
        <taxon>Clunio</taxon>
    </lineage>
</organism>
<dbReference type="PANTHER" id="PTHR15208:SF2">
    <property type="entry name" value="RECEPTOR-BINDING CANCER ANTIGEN EXPRESSED ON SISO CELLS"/>
    <property type="match status" value="1"/>
</dbReference>
<proteinExistence type="predicted"/>
<sequence length="183" mass="21651">MIAMIKKFFLFFLRIFRRALCCFSRKRSDSKSDYEGRLEVVNVVDDSPNFKKSNTLDRDWNSWDDKPRTIEEHIEVYRENLVKPKEPELVSETQNIDLFADMAPKIIKQKKVLINQGKQEQPSFSRLEATASAEIPIINELEDWNENQQAGWDEINDQNTKKLIRETRKELRASKHKPHSITR</sequence>
<feature type="signal peptide" evidence="1">
    <location>
        <begin position="1"/>
        <end position="21"/>
    </location>
</feature>
<dbReference type="AlphaFoldDB" id="A0A1J1HP86"/>
<reference evidence="2 3" key="1">
    <citation type="submission" date="2015-04" db="EMBL/GenBank/DDBJ databases">
        <authorList>
            <person name="Syromyatnikov M.Y."/>
            <person name="Popov V.N."/>
        </authorList>
    </citation>
    <scope>NUCLEOTIDE SEQUENCE [LARGE SCALE GENOMIC DNA]</scope>
</reference>
<keyword evidence="3" id="KW-1185">Reference proteome</keyword>
<dbReference type="STRING" id="568069.A0A1J1HP86"/>
<keyword evidence="1" id="KW-0732">Signal</keyword>
<dbReference type="Proteomes" id="UP000183832">
    <property type="component" value="Unassembled WGS sequence"/>
</dbReference>
<evidence type="ECO:0000313" key="3">
    <source>
        <dbReference type="Proteomes" id="UP000183832"/>
    </source>
</evidence>
<protein>
    <submittedName>
        <fullName evidence="2">CLUMA_CG003429, isoform A</fullName>
    </submittedName>
</protein>
<dbReference type="OrthoDB" id="10017216at2759"/>
<evidence type="ECO:0000256" key="1">
    <source>
        <dbReference type="SAM" id="SignalP"/>
    </source>
</evidence>
<dbReference type="PANTHER" id="PTHR15208">
    <property type="entry name" value="RECEPTOR-BINDING CANCER ANTIGEN EXPRESSED ON SISO CELLS CANCER ASSOCIATED SURFACE ANTIGEN RCAS1 ESTROGEN RECEPTOR-BINDING FRAGMENT- ASSOCIATED GENE 9 PROTEIN"/>
    <property type="match status" value="1"/>
</dbReference>
<dbReference type="EMBL" id="CVRI01000014">
    <property type="protein sequence ID" value="CRK89855.1"/>
    <property type="molecule type" value="Genomic_DNA"/>
</dbReference>
<evidence type="ECO:0000313" key="2">
    <source>
        <dbReference type="EMBL" id="CRK89855.1"/>
    </source>
</evidence>
<accession>A0A1J1HP86</accession>
<name>A0A1J1HP86_9DIPT</name>
<gene>
    <name evidence="2" type="primary">putative AGAP000967-PA</name>
    <name evidence="2" type="ORF">CLUMA_CG003429</name>
</gene>
<dbReference type="InterPro" id="IPR017025">
    <property type="entry name" value="Cancer-assoc_antigen_RCAS1"/>
</dbReference>
<dbReference type="GO" id="GO:0030141">
    <property type="term" value="C:secretory granule"/>
    <property type="evidence" value="ECO:0007669"/>
    <property type="project" value="TreeGrafter"/>
</dbReference>
<feature type="chain" id="PRO_5012678608" evidence="1">
    <location>
        <begin position="22"/>
        <end position="183"/>
    </location>
</feature>